<dbReference type="RefSeq" id="WP_002365472.1">
    <property type="nucleotide sequence ID" value="NZ_GL454447.1"/>
</dbReference>
<dbReference type="GO" id="GO:0008870">
    <property type="term" value="F:galactoside O-acetyltransferase activity"/>
    <property type="evidence" value="ECO:0007669"/>
    <property type="project" value="TreeGrafter"/>
</dbReference>
<keyword evidence="4 5" id="KW-0012">Acyltransferase</keyword>
<keyword evidence="3" id="KW-0677">Repeat</keyword>
<comment type="caution">
    <text evidence="7">The sequence shown here is derived from an EMBL/GenBank/DDBJ whole genome shotgun (WGS) entry which is preliminary data.</text>
</comment>
<protein>
    <recommendedName>
        <fullName evidence="5">Acetyltransferase</fullName>
        <ecNumber evidence="5">2.3.1.-</ecNumber>
    </recommendedName>
</protein>
<dbReference type="InterPro" id="IPR001451">
    <property type="entry name" value="Hexapep"/>
</dbReference>
<evidence type="ECO:0000256" key="2">
    <source>
        <dbReference type="ARBA" id="ARBA00022679"/>
    </source>
</evidence>
<dbReference type="SUPFAM" id="SSF51161">
    <property type="entry name" value="Trimeric LpxA-like enzymes"/>
    <property type="match status" value="1"/>
</dbReference>
<keyword evidence="2 5" id="KW-0808">Transferase</keyword>
<dbReference type="AlphaFoldDB" id="A0A125W6B7"/>
<dbReference type="InterPro" id="IPR018357">
    <property type="entry name" value="Hexapep_transf_CS"/>
</dbReference>
<dbReference type="SMART" id="SM01266">
    <property type="entry name" value="Mac"/>
    <property type="match status" value="1"/>
</dbReference>
<evidence type="ECO:0000313" key="8">
    <source>
        <dbReference type="Proteomes" id="UP000004846"/>
    </source>
</evidence>
<organism evidence="7 8">
    <name type="scientific">Enterococcus faecalis TX4248</name>
    <dbReference type="NCBI Taxonomy" id="749495"/>
    <lineage>
        <taxon>Bacteria</taxon>
        <taxon>Bacillati</taxon>
        <taxon>Bacillota</taxon>
        <taxon>Bacilli</taxon>
        <taxon>Lactobacillales</taxon>
        <taxon>Enterococcaceae</taxon>
        <taxon>Enterococcus</taxon>
    </lineage>
</organism>
<dbReference type="Pfam" id="PF14602">
    <property type="entry name" value="Hexapep_2"/>
    <property type="match status" value="1"/>
</dbReference>
<evidence type="ECO:0000256" key="1">
    <source>
        <dbReference type="ARBA" id="ARBA00007274"/>
    </source>
</evidence>
<evidence type="ECO:0000259" key="6">
    <source>
        <dbReference type="SMART" id="SM01266"/>
    </source>
</evidence>
<dbReference type="PANTHER" id="PTHR43017:SF1">
    <property type="entry name" value="ACETYLTRANSFERASE YJL218W-RELATED"/>
    <property type="match status" value="1"/>
</dbReference>
<dbReference type="FunFam" id="2.160.10.10:FF:000025">
    <property type="entry name" value="Hexapeptide-repeat containing-acetyltransferase"/>
    <property type="match status" value="1"/>
</dbReference>
<accession>A0A125W6B7</accession>
<name>A0A125W6B7_ENTFL</name>
<dbReference type="EC" id="2.3.1.-" evidence="5"/>
<gene>
    <name evidence="7" type="ORF">HMPREF9498_01516</name>
</gene>
<proteinExistence type="inferred from homology"/>
<sequence length="212" mass="23691">MKQNDFDYMQMLKGELYYAPTILPENKSTKGKVLAQKINQLPIDNVKEIVALEKELLGKTGNELYITPPLYVDYGRHIEVGENFYANMDCIFLDVNKIIFGDNVMVGPRASFYTAGHPIDPTIRTAELEFGTPIIVEDNVWIGGSATILPGVTIGKNAIVAAGAVVTKDVPANTIVGGNPAKVIRKIDENDQQFWTEKQRQYQIAKKQFFHE</sequence>
<reference evidence="8" key="1">
    <citation type="submission" date="2010-07" db="EMBL/GenBank/DDBJ databases">
        <authorList>
            <person name="Weinstock G."/>
            <person name="Sodergren E."/>
            <person name="Clifton S."/>
            <person name="Fulton L."/>
            <person name="Fulton B."/>
            <person name="Courtney L."/>
            <person name="Fronick C."/>
            <person name="Harrison M."/>
            <person name="Strong C."/>
            <person name="Farmer C."/>
            <person name="Delahaunty K."/>
            <person name="Markovic C."/>
            <person name="Hall O."/>
            <person name="Minx P."/>
            <person name="Tomlinson C."/>
            <person name="Mitreva M."/>
            <person name="Hou S."/>
            <person name="Chen J."/>
            <person name="Wollam A."/>
            <person name="Pepin K.H."/>
            <person name="Johnson M."/>
            <person name="Bhonagiri V."/>
            <person name="Zhang X."/>
            <person name="Suruliraj S."/>
            <person name="Warren W."/>
            <person name="Chinwalla A."/>
            <person name="Mardis E.R."/>
            <person name="Wilson R.K."/>
        </authorList>
    </citation>
    <scope>NUCLEOTIDE SEQUENCE [LARGE SCALE GENOMIC DNA]</scope>
    <source>
        <strain evidence="8">TX4248</strain>
    </source>
</reference>
<comment type="similarity">
    <text evidence="1 5">Belongs to the transferase hexapeptide repeat family.</text>
</comment>
<dbReference type="Proteomes" id="UP000004846">
    <property type="component" value="Unassembled WGS sequence"/>
</dbReference>
<evidence type="ECO:0000256" key="5">
    <source>
        <dbReference type="RuleBase" id="RU367021"/>
    </source>
</evidence>
<dbReference type="InterPro" id="IPR024688">
    <property type="entry name" value="Mac_dom"/>
</dbReference>
<dbReference type="PANTHER" id="PTHR43017">
    <property type="entry name" value="GALACTOSIDE O-ACETYLTRANSFERASE"/>
    <property type="match status" value="1"/>
</dbReference>
<dbReference type="PROSITE" id="PS00101">
    <property type="entry name" value="HEXAPEP_TRANSFERASES"/>
    <property type="match status" value="1"/>
</dbReference>
<dbReference type="InterPro" id="IPR039369">
    <property type="entry name" value="LacA-like"/>
</dbReference>
<dbReference type="HOGENOM" id="CLU_051638_3_0_9"/>
<feature type="domain" description="Maltose/galactoside acetyltransferase" evidence="6">
    <location>
        <begin position="8"/>
        <end position="62"/>
    </location>
</feature>
<dbReference type="GeneID" id="60893466"/>
<dbReference type="EMBL" id="AEBR01000046">
    <property type="protein sequence ID" value="EFM82880.1"/>
    <property type="molecule type" value="Genomic_DNA"/>
</dbReference>
<dbReference type="Pfam" id="PF12464">
    <property type="entry name" value="Mac"/>
    <property type="match status" value="1"/>
</dbReference>
<evidence type="ECO:0000256" key="3">
    <source>
        <dbReference type="ARBA" id="ARBA00022737"/>
    </source>
</evidence>
<evidence type="ECO:0000256" key="4">
    <source>
        <dbReference type="ARBA" id="ARBA00023315"/>
    </source>
</evidence>
<dbReference type="CDD" id="cd03357">
    <property type="entry name" value="LbH_MAT_GAT"/>
    <property type="match status" value="1"/>
</dbReference>
<dbReference type="InterPro" id="IPR011004">
    <property type="entry name" value="Trimer_LpxA-like_sf"/>
</dbReference>
<dbReference type="Gene3D" id="2.160.10.10">
    <property type="entry name" value="Hexapeptide repeat proteins"/>
    <property type="match status" value="1"/>
</dbReference>
<evidence type="ECO:0000313" key="7">
    <source>
        <dbReference type="EMBL" id="EFM82880.1"/>
    </source>
</evidence>